<evidence type="ECO:0000256" key="1">
    <source>
        <dbReference type="SAM" id="Coils"/>
    </source>
</evidence>
<evidence type="ECO:0000313" key="5">
    <source>
        <dbReference type="Proteomes" id="UP000191342"/>
    </source>
</evidence>
<reference evidence="5" key="1">
    <citation type="journal article" date="2017" name="Nat. Microbiol.">
        <title>Global analysis of biosynthetic gene clusters reveals vast potential of secondary metabolite production in Penicillium species.</title>
        <authorList>
            <person name="Nielsen J.C."/>
            <person name="Grijseels S."/>
            <person name="Prigent S."/>
            <person name="Ji B."/>
            <person name="Dainat J."/>
            <person name="Nielsen K.F."/>
            <person name="Frisvad J.C."/>
            <person name="Workman M."/>
            <person name="Nielsen J."/>
        </authorList>
    </citation>
    <scope>NUCLEOTIDE SEQUENCE [LARGE SCALE GENOMIC DNA]</scope>
    <source>
        <strain evidence="5">IBT 14082</strain>
    </source>
</reference>
<dbReference type="GO" id="GO:0035556">
    <property type="term" value="P:intracellular signal transduction"/>
    <property type="evidence" value="ECO:0007669"/>
    <property type="project" value="InterPro"/>
</dbReference>
<dbReference type="Gene3D" id="3.30.70.1230">
    <property type="entry name" value="Nucleotide cyclase"/>
    <property type="match status" value="2"/>
</dbReference>
<dbReference type="SMART" id="SM00044">
    <property type="entry name" value="CYCc"/>
    <property type="match status" value="1"/>
</dbReference>
<dbReference type="InterPro" id="IPR029787">
    <property type="entry name" value="Nucleotide_cyclase"/>
</dbReference>
<dbReference type="InterPro" id="IPR039327">
    <property type="entry name" value="CON7-like"/>
</dbReference>
<organism evidence="4 5">
    <name type="scientific">Penicillium flavigenum</name>
    <dbReference type="NCBI Taxonomy" id="254877"/>
    <lineage>
        <taxon>Eukaryota</taxon>
        <taxon>Fungi</taxon>
        <taxon>Dikarya</taxon>
        <taxon>Ascomycota</taxon>
        <taxon>Pezizomycotina</taxon>
        <taxon>Eurotiomycetes</taxon>
        <taxon>Eurotiomycetidae</taxon>
        <taxon>Eurotiales</taxon>
        <taxon>Aspergillaceae</taxon>
        <taxon>Penicillium</taxon>
    </lineage>
</organism>
<dbReference type="PANTHER" id="PTHR36167:SF4">
    <property type="entry name" value="FUNGAL N-TERMINAL DOMAIN-CONTAINING PROTEIN"/>
    <property type="match status" value="1"/>
</dbReference>
<feature type="coiled-coil region" evidence="1">
    <location>
        <begin position="143"/>
        <end position="170"/>
    </location>
</feature>
<dbReference type="Pfam" id="PF00211">
    <property type="entry name" value="Guanylate_cyc"/>
    <property type="match status" value="1"/>
</dbReference>
<dbReference type="GO" id="GO:0006355">
    <property type="term" value="P:regulation of DNA-templated transcription"/>
    <property type="evidence" value="ECO:0007669"/>
    <property type="project" value="InterPro"/>
</dbReference>
<protein>
    <recommendedName>
        <fullName evidence="3">Guanylate cyclase domain-containing protein</fullName>
    </recommendedName>
</protein>
<name>A0A1V6SIS0_9EURO</name>
<accession>A0A1V6SIS0</accession>
<dbReference type="Proteomes" id="UP000191342">
    <property type="component" value="Unassembled WGS sequence"/>
</dbReference>
<dbReference type="PANTHER" id="PTHR36167">
    <property type="entry name" value="C2H2 FINGER DOMAIN TRANSCRIPTION FACTOR (EUROFUNG)-RELATED"/>
    <property type="match status" value="1"/>
</dbReference>
<feature type="compositionally biased region" description="Polar residues" evidence="2">
    <location>
        <begin position="289"/>
        <end position="304"/>
    </location>
</feature>
<dbReference type="EMBL" id="MLQL01000045">
    <property type="protein sequence ID" value="OQE13640.1"/>
    <property type="molecule type" value="Genomic_DNA"/>
</dbReference>
<dbReference type="AlphaFoldDB" id="A0A1V6SIS0"/>
<dbReference type="GO" id="GO:0009190">
    <property type="term" value="P:cyclic nucleotide biosynthetic process"/>
    <property type="evidence" value="ECO:0007669"/>
    <property type="project" value="InterPro"/>
</dbReference>
<proteinExistence type="predicted"/>
<comment type="caution">
    <text evidence="4">The sequence shown here is derived from an EMBL/GenBank/DDBJ whole genome shotgun (WGS) entry which is preliminary data.</text>
</comment>
<evidence type="ECO:0000256" key="2">
    <source>
        <dbReference type="SAM" id="MobiDB-lite"/>
    </source>
</evidence>
<gene>
    <name evidence="4" type="ORF">PENFLA_c045G06165</name>
</gene>
<dbReference type="InterPro" id="IPR001054">
    <property type="entry name" value="A/G_cyclase"/>
</dbReference>
<sequence length="599" mass="67986">MSGIEILGVVASSLQIAEIGMQLSVKLCSFYRQIKDTNRCMESLSNDVSLTCSILHQLGVTLQQDDQTKICSVQAYRTAEKVLNEFEAQNLQTGKSRLRWEAHRLTIAFVASDLDVLKSNLERLKSTMLLMLNVILYAGQVRRQDEFAMLEKQQELIERLMNEKDSNEAKYGQLLLAFKSAKSRDNEGFQLSTTCKLFVTNDPAHKQGHFSNELESYSSLIQTLLHEIDTWRSNLEQARPLRIRNGLVNVHSTEVLLFQHTHGSQIDHFFGHPIFQHKDARNVDDCPAPNNTDDGQQVGSSTFAEEQKIRTPPRRKKRNGDSRLACFEGVCAPEGVLAIMFAGITNPTDLWELFPDAMGSSIRIYKYIIRRLLSIYGGYEVKTEGDTFMPPDILDQPQCRTIVDTDNNVIFRGLSVRIGGHWGEPLCKPDPVTSRMDYFGVEVNRAWRIFDFADGGQISVSSDFMTVFYHNLKVLADTERSASTNSMDNHRYGNNLRIRRELKQLHSQGFVIKDQGERKLKGLENPELLFLIYPSALSGRISEESHRDSPPTTTPKGKCRVDEIHGTQHWSPVAYDQSYIDYLQDNLNPVLIQTPTGMT</sequence>
<dbReference type="PROSITE" id="PS50125">
    <property type="entry name" value="GUANYLATE_CYCLASE_2"/>
    <property type="match status" value="1"/>
</dbReference>
<feature type="domain" description="Guanylate cyclase" evidence="3">
    <location>
        <begin position="338"/>
        <end position="450"/>
    </location>
</feature>
<evidence type="ECO:0000313" key="4">
    <source>
        <dbReference type="EMBL" id="OQE13640.1"/>
    </source>
</evidence>
<keyword evidence="5" id="KW-1185">Reference proteome</keyword>
<dbReference type="OrthoDB" id="5431013at2759"/>
<feature type="region of interest" description="Disordered" evidence="2">
    <location>
        <begin position="281"/>
        <end position="320"/>
    </location>
</feature>
<dbReference type="STRING" id="254877.A0A1V6SIS0"/>
<keyword evidence="1" id="KW-0175">Coiled coil</keyword>
<evidence type="ECO:0000259" key="3">
    <source>
        <dbReference type="PROSITE" id="PS50125"/>
    </source>
</evidence>
<dbReference type="SUPFAM" id="SSF55073">
    <property type="entry name" value="Nucleotide cyclase"/>
    <property type="match status" value="1"/>
</dbReference>